<proteinExistence type="predicted"/>
<organism evidence="1 2">
    <name type="scientific">Platanthera zijinensis</name>
    <dbReference type="NCBI Taxonomy" id="2320716"/>
    <lineage>
        <taxon>Eukaryota</taxon>
        <taxon>Viridiplantae</taxon>
        <taxon>Streptophyta</taxon>
        <taxon>Embryophyta</taxon>
        <taxon>Tracheophyta</taxon>
        <taxon>Spermatophyta</taxon>
        <taxon>Magnoliopsida</taxon>
        <taxon>Liliopsida</taxon>
        <taxon>Asparagales</taxon>
        <taxon>Orchidaceae</taxon>
        <taxon>Orchidoideae</taxon>
        <taxon>Orchideae</taxon>
        <taxon>Orchidinae</taxon>
        <taxon>Platanthera</taxon>
    </lineage>
</organism>
<protein>
    <submittedName>
        <fullName evidence="1">Uncharacterized protein</fullName>
    </submittedName>
</protein>
<reference evidence="1 2" key="1">
    <citation type="journal article" date="2022" name="Nat. Plants">
        <title>Genomes of leafy and leafless Platanthera orchids illuminate the evolution of mycoheterotrophy.</title>
        <authorList>
            <person name="Li M.H."/>
            <person name="Liu K.W."/>
            <person name="Li Z."/>
            <person name="Lu H.C."/>
            <person name="Ye Q.L."/>
            <person name="Zhang D."/>
            <person name="Wang J.Y."/>
            <person name="Li Y.F."/>
            <person name="Zhong Z.M."/>
            <person name="Liu X."/>
            <person name="Yu X."/>
            <person name="Liu D.K."/>
            <person name="Tu X.D."/>
            <person name="Liu B."/>
            <person name="Hao Y."/>
            <person name="Liao X.Y."/>
            <person name="Jiang Y.T."/>
            <person name="Sun W.H."/>
            <person name="Chen J."/>
            <person name="Chen Y.Q."/>
            <person name="Ai Y."/>
            <person name="Zhai J.W."/>
            <person name="Wu S.S."/>
            <person name="Zhou Z."/>
            <person name="Hsiao Y.Y."/>
            <person name="Wu W.L."/>
            <person name="Chen Y.Y."/>
            <person name="Lin Y.F."/>
            <person name="Hsu J.L."/>
            <person name="Li C.Y."/>
            <person name="Wang Z.W."/>
            <person name="Zhao X."/>
            <person name="Zhong W.Y."/>
            <person name="Ma X.K."/>
            <person name="Ma L."/>
            <person name="Huang J."/>
            <person name="Chen G.Z."/>
            <person name="Huang M.Z."/>
            <person name="Huang L."/>
            <person name="Peng D.H."/>
            <person name="Luo Y.B."/>
            <person name="Zou S.Q."/>
            <person name="Chen S.P."/>
            <person name="Lan S."/>
            <person name="Tsai W.C."/>
            <person name="Van de Peer Y."/>
            <person name="Liu Z.J."/>
        </authorList>
    </citation>
    <scope>NUCLEOTIDE SEQUENCE [LARGE SCALE GENOMIC DNA]</scope>
    <source>
        <strain evidence="1">Lor287</strain>
    </source>
</reference>
<accession>A0AAP0GCK2</accession>
<dbReference type="EMBL" id="JBBWWQ010000003">
    <property type="protein sequence ID" value="KAK8951565.1"/>
    <property type="molecule type" value="Genomic_DNA"/>
</dbReference>
<evidence type="ECO:0000313" key="2">
    <source>
        <dbReference type="Proteomes" id="UP001418222"/>
    </source>
</evidence>
<sequence length="103" mass="11465">MNIIVLCISPHSPIYMSGSFFIWALLKSRVLALLKSRVSKRNQPPDAWRELVSQLYLLLFNVTHFHSFDLDTTLSHQVVGWSNIGNVGLWKAVGGARSPDGSG</sequence>
<dbReference type="AlphaFoldDB" id="A0AAP0GCK2"/>
<name>A0AAP0GCK2_9ASPA</name>
<keyword evidence="2" id="KW-1185">Reference proteome</keyword>
<comment type="caution">
    <text evidence="1">The sequence shown here is derived from an EMBL/GenBank/DDBJ whole genome shotgun (WGS) entry which is preliminary data.</text>
</comment>
<dbReference type="Proteomes" id="UP001418222">
    <property type="component" value="Unassembled WGS sequence"/>
</dbReference>
<gene>
    <name evidence="1" type="ORF">KSP39_PZI003419</name>
</gene>
<evidence type="ECO:0000313" key="1">
    <source>
        <dbReference type="EMBL" id="KAK8951565.1"/>
    </source>
</evidence>